<protein>
    <submittedName>
        <fullName evidence="1">Uncharacterized protein</fullName>
    </submittedName>
</protein>
<dbReference type="Proteomes" id="UP000664915">
    <property type="component" value="Segment"/>
</dbReference>
<sequence>MTSNPYVAHLMEKGYTEQETLQTRAPKRTFPYTVGLRTFHSEEEYQEALADFLNGY</sequence>
<reference evidence="1" key="1">
    <citation type="submission" date="2020-09" db="EMBL/GenBank/DDBJ databases">
        <authorList>
            <person name="Zhang D."/>
            <person name="Hatherill J.R."/>
            <person name="Ramirez J.F."/>
            <person name="Edinger B."/>
            <person name="Balarin R."/>
            <person name="Sullivan A."/>
            <person name="Humpal K.M."/>
            <person name="Guseva A."/>
            <person name="Butela K.A."/>
            <person name="Garlena R.A."/>
            <person name="Russell D.A."/>
            <person name="Pope W.H."/>
            <person name="Jacobs-Sera D."/>
            <person name="Hatfull G.F."/>
        </authorList>
    </citation>
    <scope>NUCLEOTIDE SEQUENCE</scope>
</reference>
<dbReference type="EMBL" id="MW015081">
    <property type="protein sequence ID" value="QPX48105.1"/>
    <property type="molecule type" value="Genomic_DNA"/>
</dbReference>
<proteinExistence type="predicted"/>
<accession>A0A879R407</accession>
<dbReference type="GeneID" id="77946310"/>
<name>A0A879R407_9CAUD</name>
<dbReference type="RefSeq" id="YP_010670115.1">
    <property type="nucleotide sequence ID" value="NC_070963.1"/>
</dbReference>
<keyword evidence="2" id="KW-1185">Reference proteome</keyword>
<organism evidence="1 2">
    <name type="scientific">Synechococcus phage S-SRM01</name>
    <dbReference type="NCBI Taxonomy" id="2781608"/>
    <lineage>
        <taxon>Viruses</taxon>
        <taxon>Duplodnaviria</taxon>
        <taxon>Heunggongvirae</taxon>
        <taxon>Uroviricota</taxon>
        <taxon>Caudoviricetes</taxon>
        <taxon>Pantevenvirales</taxon>
        <taxon>Kyanoviridae</taxon>
        <taxon>Serangoonvirus</taxon>
        <taxon>Serangoonvirus essarone</taxon>
    </lineage>
</organism>
<evidence type="ECO:0000313" key="1">
    <source>
        <dbReference type="EMBL" id="QPX48105.1"/>
    </source>
</evidence>
<dbReference type="KEGG" id="vg:77946310"/>
<evidence type="ECO:0000313" key="2">
    <source>
        <dbReference type="Proteomes" id="UP000664915"/>
    </source>
</evidence>